<dbReference type="Pfam" id="PF25151">
    <property type="entry name" value="TPR_Trm732_C"/>
    <property type="match status" value="1"/>
</dbReference>
<evidence type="ECO:0000256" key="1">
    <source>
        <dbReference type="ARBA" id="ARBA00010409"/>
    </source>
</evidence>
<organism evidence="7 8">
    <name type="scientific">Xylocopa violacea</name>
    <name type="common">Violet carpenter bee</name>
    <name type="synonym">Apis violacea</name>
    <dbReference type="NCBI Taxonomy" id="135666"/>
    <lineage>
        <taxon>Eukaryota</taxon>
        <taxon>Metazoa</taxon>
        <taxon>Ecdysozoa</taxon>
        <taxon>Arthropoda</taxon>
        <taxon>Hexapoda</taxon>
        <taxon>Insecta</taxon>
        <taxon>Pterygota</taxon>
        <taxon>Neoptera</taxon>
        <taxon>Endopterygota</taxon>
        <taxon>Hymenoptera</taxon>
        <taxon>Apocrita</taxon>
        <taxon>Aculeata</taxon>
        <taxon>Apoidea</taxon>
        <taxon>Anthophila</taxon>
        <taxon>Apidae</taxon>
        <taxon>Xylocopa</taxon>
        <taxon>Xylocopa</taxon>
    </lineage>
</organism>
<evidence type="ECO:0000259" key="5">
    <source>
        <dbReference type="Pfam" id="PF25150"/>
    </source>
</evidence>
<evidence type="ECO:0000313" key="8">
    <source>
        <dbReference type="Proteomes" id="UP001642520"/>
    </source>
</evidence>
<comment type="caution">
    <text evidence="7">The sequence shown here is derived from an EMBL/GenBank/DDBJ whole genome shotgun (WGS) entry which is preliminary data.</text>
</comment>
<dbReference type="SUPFAM" id="SSF48371">
    <property type="entry name" value="ARM repeat"/>
    <property type="match status" value="1"/>
</dbReference>
<dbReference type="InterPro" id="IPR051954">
    <property type="entry name" value="tRNA_methyltransferase_THADA"/>
</dbReference>
<sequence length="1297" mass="150903">MNRSINMLMPEEIKEKLRNLLILKQNGELDAEERISSPKWERDSISHDCLESYVYHHDEEIKLNTLAFVVESKKSTLKFTSEELHIIYLFLCVNFKEKIEFVPLIKKALKRMKDSLAVMRRQCMQEEKMRNHYKKNCSPLEIKQEVLDESLRVSCNLESDIKMYRSAFQSLRNLCICSPDATYNRRRCSLQILLLMKDLLDSEFEDVTWKAEQVEALFNLMLLDTYEGNKEMAFKLIKSVDPSLLQLGDESRVRDIIMVAIELGNSIRPIDSITAAYMLKVSILSPVVQNVLEDQFGLTKWTKDVTGTAVLQLILILLKKLKESLVLAKQNIVKTITKHSLYGYLFCIRSLLLECNLKDLGKEHVWQNTVAELVSVCFELSYAVSLIVNNSSPEGHIPMDLNLQAISEICGSIPDKEIVTPQMVLLCSWRTIKEVSLLFGLLVTEASICKDNPSIGLLNEEQIIKIGEHLVSLLTETKHRGAFEQAHVGFSQLCSRLWRLNDTSLNQWPKVWLHQIFCAIIGIKENSKLCATRRSAGVPFMIQAILSTEPRKQKNMQTTTFDSVMKILLGLTQFESGNLLEKLQLMYSSTVFTQYENLLELSKCNISENNAHVTEIKTHALNILRVIFRHSHLAEVVNNYVEDGLIAAIRSYDGSTWAERNAATLLFSALIIRIFGVQRTKDHINLTTDNKMNYRVFFEKYPNLLPFILNELQTFVTMDNTLIKSNVQPILLLLSRLYVSYNLELRDTELKIFDLIDLVVQCARSPIFETRKLAARAFVSLLTLQTMGKVSLIIEKTCTVFAQNTYSSLNLIHGYMLQVYEVLKHINFDTLPDVAWDKFLKEATWILENLECKSSKPPCFLLATVYINICNELYRIKCRNMNTCREWMYLPMIRTIISHLLYEKLKQGPGRELYKSTVIKFIRSMTGENLLLEESIPIKLYLHNLRDPETQTIAWLTVTDIINEINCTDESAWLLNYAIDKARNMMQHFRRYSPELQDAIFDFLYNNLMSESTGLSTKIDICKFVLNEMRVNDNKSGYCERDSYLRLLGKSYVTLFPISENEKAINLECTNDVHNNFCDYLWITSLSGHFRKSVFEIMRDLFLMCYKYEKYRYIQVQWWTTVLQLLLDNNPEVRYKAYSLLKYVPANCTITLPHTNLLLSKFFKINSNHPEFVCIVYFYWSIALLDDTDYEMDDTDVFNKCTNYDFFEPVELSRICSEFLRKNMQCYIDNRLPDDVIDWVNSLLNVECKKDISFRTFVRDYQSHIPVIENKLRDILNPTYKNKLLQILAYEQFRKGL</sequence>
<dbReference type="InterPro" id="IPR056842">
    <property type="entry name" value="THADA-like_TPR_C"/>
</dbReference>
<protein>
    <recommendedName>
        <fullName evidence="3">tRNA (32-2'-O)-methyltransferase regulator THADA</fullName>
    </recommendedName>
</protein>
<feature type="domain" description="DUF2428" evidence="4">
    <location>
        <begin position="369"/>
        <end position="658"/>
    </location>
</feature>
<reference evidence="7 8" key="1">
    <citation type="submission" date="2024-08" db="EMBL/GenBank/DDBJ databases">
        <authorList>
            <person name="Will J Nash"/>
            <person name="Angela Man"/>
            <person name="Seanna McTaggart"/>
            <person name="Kendall Baker"/>
            <person name="Tom Barker"/>
            <person name="Leah Catchpole"/>
            <person name="Alex Durrant"/>
            <person name="Karim Gharbi"/>
            <person name="Naomi Irish"/>
            <person name="Gemy Kaithakottil"/>
            <person name="Debby Ku"/>
            <person name="Aaliyah Providence"/>
            <person name="Felix Shaw"/>
            <person name="David Swarbreck"/>
            <person name="Chris Watkins"/>
            <person name="Ann M. McCartney"/>
            <person name="Giulio Formenti"/>
            <person name="Alice Mouton"/>
            <person name="Noel Vella"/>
            <person name="Bjorn M von Reumont"/>
            <person name="Adriana Vella"/>
            <person name="Wilfried Haerty"/>
        </authorList>
    </citation>
    <scope>NUCLEOTIDE SEQUENCE [LARGE SCALE GENOMIC DNA]</scope>
</reference>
<evidence type="ECO:0000259" key="4">
    <source>
        <dbReference type="Pfam" id="PF10350"/>
    </source>
</evidence>
<keyword evidence="8" id="KW-1185">Reference proteome</keyword>
<dbReference type="Proteomes" id="UP001642520">
    <property type="component" value="Unassembled WGS sequence"/>
</dbReference>
<dbReference type="InterPro" id="IPR019442">
    <property type="entry name" value="THADA/TRM732_DUF2428"/>
</dbReference>
<dbReference type="PANTHER" id="PTHR14387:SF7">
    <property type="entry name" value="THYROID ADENOMA-ASSOCIATED PROTEIN"/>
    <property type="match status" value="1"/>
</dbReference>
<dbReference type="InterPro" id="IPR016024">
    <property type="entry name" value="ARM-type_fold"/>
</dbReference>
<evidence type="ECO:0000256" key="3">
    <source>
        <dbReference type="ARBA" id="ARBA00035698"/>
    </source>
</evidence>
<name>A0ABP1NPU0_XYLVO</name>
<accession>A0ABP1NPU0</accession>
<comment type="similarity">
    <text evidence="1">Belongs to the THADA family.</text>
</comment>
<dbReference type="Pfam" id="PF10350">
    <property type="entry name" value="DUF2428"/>
    <property type="match status" value="1"/>
</dbReference>
<proteinExistence type="inferred from homology"/>
<dbReference type="EMBL" id="CAXAJV020001293">
    <property type="protein sequence ID" value="CAL7943054.1"/>
    <property type="molecule type" value="Genomic_DNA"/>
</dbReference>
<keyword evidence="2" id="KW-0819">tRNA processing</keyword>
<evidence type="ECO:0000313" key="7">
    <source>
        <dbReference type="EMBL" id="CAL7943054.1"/>
    </source>
</evidence>
<evidence type="ECO:0000259" key="6">
    <source>
        <dbReference type="Pfam" id="PF25151"/>
    </source>
</evidence>
<gene>
    <name evidence="7" type="ORF">XYLVIOL_LOCUS5860</name>
</gene>
<feature type="domain" description="tRNA (32-2'-O)-methyltransferase regulator THADA-like C-terminal TPR repeats region" evidence="6">
    <location>
        <begin position="660"/>
        <end position="821"/>
    </location>
</feature>
<evidence type="ECO:0000256" key="2">
    <source>
        <dbReference type="ARBA" id="ARBA00022694"/>
    </source>
</evidence>
<feature type="domain" description="tRNA (32-2'-O)-methyltransferase regulator THADA-like TPR repeats region" evidence="5">
    <location>
        <begin position="18"/>
        <end position="224"/>
    </location>
</feature>
<dbReference type="Pfam" id="PF25150">
    <property type="entry name" value="TPR_Trm732"/>
    <property type="match status" value="1"/>
</dbReference>
<dbReference type="InterPro" id="IPR056843">
    <property type="entry name" value="THADA-like_TPR"/>
</dbReference>
<dbReference type="PANTHER" id="PTHR14387">
    <property type="entry name" value="THADA/DEATH RECEPTOR INTERACTING PROTEIN"/>
    <property type="match status" value="1"/>
</dbReference>